<dbReference type="AlphaFoldDB" id="A0A6J6G5C1"/>
<sequence length="260" mass="26808">MNPENENHPLIERLRTSLEGARYGRSVESLTPRSRGPLLTGVAGVVAVVTAGVVVAWPGTSSATLAWSPTPSAATDADETAARTACSADFLDDSQRYESISLLELPPLVALDLRGTGGLATFSDDSMTLTCLLVRDGDGFERGPIIGIDASMPSDPVSPDVVAASSTEWYDGRMISMIVGTAPTAATSVEIAIADQETATATVTDGLFAMWWFGSVEDLAGTVTALDVNGASIGSSDLVLSNRSEASVGSSDPTAPPSGR</sequence>
<evidence type="ECO:0000313" key="1">
    <source>
        <dbReference type="EMBL" id="CAB4592048.1"/>
    </source>
</evidence>
<organism evidence="1">
    <name type="scientific">freshwater metagenome</name>
    <dbReference type="NCBI Taxonomy" id="449393"/>
    <lineage>
        <taxon>unclassified sequences</taxon>
        <taxon>metagenomes</taxon>
        <taxon>ecological metagenomes</taxon>
    </lineage>
</organism>
<gene>
    <name evidence="1" type="ORF">UFOPK1722_01694</name>
</gene>
<accession>A0A6J6G5C1</accession>
<protein>
    <submittedName>
        <fullName evidence="1">Unannotated protein</fullName>
    </submittedName>
</protein>
<name>A0A6J6G5C1_9ZZZZ</name>
<reference evidence="1" key="1">
    <citation type="submission" date="2020-05" db="EMBL/GenBank/DDBJ databases">
        <authorList>
            <person name="Chiriac C."/>
            <person name="Salcher M."/>
            <person name="Ghai R."/>
            <person name="Kavagutti S V."/>
        </authorList>
    </citation>
    <scope>NUCLEOTIDE SEQUENCE</scope>
</reference>
<dbReference type="EMBL" id="CAEZTS010000190">
    <property type="protein sequence ID" value="CAB4592048.1"/>
    <property type="molecule type" value="Genomic_DNA"/>
</dbReference>
<proteinExistence type="predicted"/>